<gene>
    <name evidence="2" type="ORF">RIB2604_02700720</name>
</gene>
<dbReference type="AlphaFoldDB" id="A0A146FU37"/>
<evidence type="ECO:0000313" key="2">
    <source>
        <dbReference type="EMBL" id="GAT28887.1"/>
    </source>
</evidence>
<evidence type="ECO:0000313" key="3">
    <source>
        <dbReference type="Proteomes" id="UP000075230"/>
    </source>
</evidence>
<comment type="caution">
    <text evidence="2">The sequence shown here is derived from an EMBL/GenBank/DDBJ whole genome shotgun (WGS) entry which is preliminary data.</text>
</comment>
<dbReference type="GO" id="GO:0016874">
    <property type="term" value="F:ligase activity"/>
    <property type="evidence" value="ECO:0007669"/>
    <property type="project" value="UniProtKB-KW"/>
</dbReference>
<feature type="region of interest" description="Disordered" evidence="1">
    <location>
        <begin position="35"/>
        <end position="55"/>
    </location>
</feature>
<feature type="compositionally biased region" description="Basic and acidic residues" evidence="1">
    <location>
        <begin position="36"/>
        <end position="55"/>
    </location>
</feature>
<reference evidence="3" key="2">
    <citation type="submission" date="2016-02" db="EMBL/GenBank/DDBJ databases">
        <title>Genome sequencing of Aspergillus luchuensis NBRC 4314.</title>
        <authorList>
            <person name="Yamada O."/>
        </authorList>
    </citation>
    <scope>NUCLEOTIDE SEQUENCE [LARGE SCALE GENOMIC DNA]</scope>
    <source>
        <strain evidence="3">RIB 2604</strain>
    </source>
</reference>
<evidence type="ECO:0000256" key="1">
    <source>
        <dbReference type="SAM" id="MobiDB-lite"/>
    </source>
</evidence>
<protein>
    <submittedName>
        <fullName evidence="2">Ubiquitin-protein ligase E3 component</fullName>
    </submittedName>
</protein>
<dbReference type="Proteomes" id="UP000075230">
    <property type="component" value="Unassembled WGS sequence"/>
</dbReference>
<dbReference type="EMBL" id="BCWF01000026">
    <property type="protein sequence ID" value="GAT28887.1"/>
    <property type="molecule type" value="Genomic_DNA"/>
</dbReference>
<name>A0A146FU37_ASPKA</name>
<keyword evidence="2" id="KW-0436">Ligase</keyword>
<feature type="region of interest" description="Disordered" evidence="1">
    <location>
        <begin position="1"/>
        <end position="22"/>
    </location>
</feature>
<sequence>MSVEPMAEKTIPKDPNGSFRNHPAKQFIFCATKDGSSFKDRHSDHARQIAKEEFD</sequence>
<feature type="compositionally biased region" description="Basic and acidic residues" evidence="1">
    <location>
        <begin position="1"/>
        <end position="12"/>
    </location>
</feature>
<accession>A0A146FU37</accession>
<reference evidence="2 3" key="1">
    <citation type="journal article" date="2016" name="DNA Res.">
        <title>Genome sequence of Aspergillus luchuensis NBRC 4314.</title>
        <authorList>
            <person name="Yamada O."/>
            <person name="Machida M."/>
            <person name="Hosoyama A."/>
            <person name="Goto M."/>
            <person name="Takahashi T."/>
            <person name="Futagami T."/>
            <person name="Yamagata Y."/>
            <person name="Takeuchi M."/>
            <person name="Kobayashi T."/>
            <person name="Koike H."/>
            <person name="Abe K."/>
            <person name="Asai K."/>
            <person name="Arita M."/>
            <person name="Fujita N."/>
            <person name="Fukuda K."/>
            <person name="Higa K."/>
            <person name="Horikawa H."/>
            <person name="Ishikawa T."/>
            <person name="Jinno K."/>
            <person name="Kato Y."/>
            <person name="Kirimura K."/>
            <person name="Mizutani O."/>
            <person name="Nakasone K."/>
            <person name="Sano M."/>
            <person name="Shiraishi Y."/>
            <person name="Tsukahara M."/>
            <person name="Gomi K."/>
        </authorList>
    </citation>
    <scope>NUCLEOTIDE SEQUENCE [LARGE SCALE GENOMIC DNA]</scope>
    <source>
        <strain evidence="2 3">RIB 2604</strain>
    </source>
</reference>
<proteinExistence type="predicted"/>
<organism evidence="2 3">
    <name type="scientific">Aspergillus kawachii</name>
    <name type="common">White koji mold</name>
    <name type="synonym">Aspergillus awamori var. kawachi</name>
    <dbReference type="NCBI Taxonomy" id="1069201"/>
    <lineage>
        <taxon>Eukaryota</taxon>
        <taxon>Fungi</taxon>
        <taxon>Dikarya</taxon>
        <taxon>Ascomycota</taxon>
        <taxon>Pezizomycotina</taxon>
        <taxon>Eurotiomycetes</taxon>
        <taxon>Eurotiomycetidae</taxon>
        <taxon>Eurotiales</taxon>
        <taxon>Aspergillaceae</taxon>
        <taxon>Aspergillus</taxon>
        <taxon>Aspergillus subgen. Circumdati</taxon>
    </lineage>
</organism>